<dbReference type="RefSeq" id="WP_144388381.1">
    <property type="nucleotide sequence ID" value="NZ_CANNCB010000029.1"/>
</dbReference>
<reference evidence="1 2" key="1">
    <citation type="submission" date="2019-07" db="EMBL/GenBank/DDBJ databases">
        <title>The draft genome sequence of Vibrio algivorus M1486.</title>
        <authorList>
            <person name="Meng X."/>
        </authorList>
    </citation>
    <scope>NUCLEOTIDE SEQUENCE [LARGE SCALE GENOMIC DNA]</scope>
    <source>
        <strain evidence="1 2">M1486</strain>
    </source>
</reference>
<proteinExistence type="predicted"/>
<dbReference type="AlphaFoldDB" id="A0A557P5H3"/>
<accession>A0A557P5H3</accession>
<gene>
    <name evidence="1" type="ORF">FOF44_10910</name>
</gene>
<organism evidence="1 2">
    <name type="scientific">Vibrio algivorus</name>
    <dbReference type="NCBI Taxonomy" id="1667024"/>
    <lineage>
        <taxon>Bacteria</taxon>
        <taxon>Pseudomonadati</taxon>
        <taxon>Pseudomonadota</taxon>
        <taxon>Gammaproteobacteria</taxon>
        <taxon>Vibrionales</taxon>
        <taxon>Vibrionaceae</taxon>
        <taxon>Vibrio</taxon>
    </lineage>
</organism>
<sequence>MSDSHFFKTIETLLTIADVIPHPPAAPLTYQEITDRVISRGTTTNYSSVRRMLQNQRLQALLNFTVKTQSSPHSVQYLGGYFDQFSHGGLVAYLSMKYLGNLLPMQVRERFKRTVANYLDRYQNLDVAYPDKGWKNKLIIQRDALGGWLLEDLPIQIDEIFSALYFGRQLELEALSAKRSNEKQTMIITPIRLSIDTRECRLIYREDTNSANKEKSLLNTEQSISIEQIVRARMLIEPY</sequence>
<dbReference type="Proteomes" id="UP000319828">
    <property type="component" value="Unassembled WGS sequence"/>
</dbReference>
<evidence type="ECO:0008006" key="3">
    <source>
        <dbReference type="Google" id="ProtNLM"/>
    </source>
</evidence>
<name>A0A557P5H3_9VIBR</name>
<protein>
    <recommendedName>
        <fullName evidence="3">WYL domain-containing protein</fullName>
    </recommendedName>
</protein>
<evidence type="ECO:0000313" key="1">
    <source>
        <dbReference type="EMBL" id="TVO35894.1"/>
    </source>
</evidence>
<dbReference type="EMBL" id="VMKJ01000021">
    <property type="protein sequence ID" value="TVO35894.1"/>
    <property type="molecule type" value="Genomic_DNA"/>
</dbReference>
<evidence type="ECO:0000313" key="2">
    <source>
        <dbReference type="Proteomes" id="UP000319828"/>
    </source>
</evidence>
<comment type="caution">
    <text evidence="1">The sequence shown here is derived from an EMBL/GenBank/DDBJ whole genome shotgun (WGS) entry which is preliminary data.</text>
</comment>